<protein>
    <recommendedName>
        <fullName evidence="9">Apolipoprotein N-acyltransferase</fullName>
        <shortName evidence="9">ALP N-acyltransferase</shortName>
        <ecNumber evidence="9">2.3.1.269</ecNumber>
    </recommendedName>
</protein>
<evidence type="ECO:0000256" key="8">
    <source>
        <dbReference type="ARBA" id="ARBA00023315"/>
    </source>
</evidence>
<comment type="subcellular location">
    <subcellularLocation>
        <location evidence="1 9">Cell membrane</location>
        <topology evidence="1 9">Multi-pass membrane protein</topology>
    </subcellularLocation>
</comment>
<comment type="caution">
    <text evidence="11">The sequence shown here is derived from an EMBL/GenBank/DDBJ whole genome shotgun (WGS) entry which is preliminary data.</text>
</comment>
<dbReference type="GO" id="GO:0005886">
    <property type="term" value="C:plasma membrane"/>
    <property type="evidence" value="ECO:0007669"/>
    <property type="project" value="UniProtKB-SubCell"/>
</dbReference>
<evidence type="ECO:0000313" key="12">
    <source>
        <dbReference type="Proteomes" id="UP001220964"/>
    </source>
</evidence>
<dbReference type="InterPro" id="IPR036526">
    <property type="entry name" value="C-N_Hydrolase_sf"/>
</dbReference>
<evidence type="ECO:0000256" key="2">
    <source>
        <dbReference type="ARBA" id="ARBA00010065"/>
    </source>
</evidence>
<dbReference type="Gene3D" id="3.60.110.10">
    <property type="entry name" value="Carbon-nitrogen hydrolase"/>
    <property type="match status" value="1"/>
</dbReference>
<keyword evidence="7 9" id="KW-0472">Membrane</keyword>
<evidence type="ECO:0000313" key="11">
    <source>
        <dbReference type="EMBL" id="MDF0602825.1"/>
    </source>
</evidence>
<keyword evidence="8 9" id="KW-0012">Acyltransferase</keyword>
<dbReference type="HAMAP" id="MF_01148">
    <property type="entry name" value="Lnt"/>
    <property type="match status" value="1"/>
</dbReference>
<comment type="function">
    <text evidence="9">Catalyzes the phospholipid dependent N-acylation of the N-terminal cysteine of apolipoprotein, the last step in lipoprotein maturation.</text>
</comment>
<keyword evidence="5 9" id="KW-0812">Transmembrane</keyword>
<keyword evidence="4 9" id="KW-0808">Transferase</keyword>
<feature type="transmembrane region" description="Helical" evidence="9">
    <location>
        <begin position="46"/>
        <end position="64"/>
    </location>
</feature>
<dbReference type="CDD" id="cd07571">
    <property type="entry name" value="ALP_N-acyl_transferase"/>
    <property type="match status" value="1"/>
</dbReference>
<feature type="transmembrane region" description="Helical" evidence="9">
    <location>
        <begin position="20"/>
        <end position="39"/>
    </location>
</feature>
<dbReference type="EC" id="2.3.1.269" evidence="9"/>
<feature type="domain" description="CN hydrolase" evidence="10">
    <location>
        <begin position="213"/>
        <end position="456"/>
    </location>
</feature>
<dbReference type="EMBL" id="JARGYC010000062">
    <property type="protein sequence ID" value="MDF0602825.1"/>
    <property type="molecule type" value="Genomic_DNA"/>
</dbReference>
<sequence length="498" mass="53555">MPLAVLLGAGAALGQAPVGLPWATLAALALIFPFFRLAAGPRRAAWIGWAFGAGYFAAALFWIVEPFFVDLARHGWMAPFALVLTAGGFALFWGGAFALAKWLGRGRWGEAVAFAVALTAVELLRSYLFTGFPWALLGHVWVGWGPMQLAAWIGPLGLTLLTVLAPALAAAAWPRGRLAVLVLVPFAAAYGLGLWQGARPVPVDAEAPVLRLIQPNAPQHLKWDPAHAQTFYARQISFTAAEATGEGGRPDLIIWPETSVPTVLNYADELLANVSDVAGDVPVVLGIQRLDEAGYAYNSLIALDETGARVALYDKYHLVPFGEYLPLSHWFDTVGLNIFGQGYGYTPGQGPRVLDLPGPVGPALPLICYEAIFPQDVNAAPERPEWLLQITNDAWFGSVSGPYQHLAQARLRAVEQGLPMVRVANTGVSAVIGPRGRIVEALPLNEAGWRDVALPPPLAPTFYAKTGDWTVSVLLFAALSGLWAWRRRMEIDPGRGRG</sequence>
<evidence type="ECO:0000256" key="7">
    <source>
        <dbReference type="ARBA" id="ARBA00023136"/>
    </source>
</evidence>
<feature type="transmembrane region" description="Helical" evidence="9">
    <location>
        <begin position="111"/>
        <end position="129"/>
    </location>
</feature>
<evidence type="ECO:0000256" key="1">
    <source>
        <dbReference type="ARBA" id="ARBA00004651"/>
    </source>
</evidence>
<evidence type="ECO:0000256" key="5">
    <source>
        <dbReference type="ARBA" id="ARBA00022692"/>
    </source>
</evidence>
<dbReference type="SUPFAM" id="SSF56317">
    <property type="entry name" value="Carbon-nitrogen hydrolase"/>
    <property type="match status" value="1"/>
</dbReference>
<comment type="catalytic activity">
    <reaction evidence="9">
        <text>N-terminal S-1,2-diacyl-sn-glyceryl-L-cysteinyl-[lipoprotein] + a glycerophospholipid = N-acyl-S-1,2-diacyl-sn-glyceryl-L-cysteinyl-[lipoprotein] + a 2-acyl-sn-glycero-3-phospholipid + H(+)</text>
        <dbReference type="Rhea" id="RHEA:48228"/>
        <dbReference type="Rhea" id="RHEA-COMP:14681"/>
        <dbReference type="Rhea" id="RHEA-COMP:14684"/>
        <dbReference type="ChEBI" id="CHEBI:15378"/>
        <dbReference type="ChEBI" id="CHEBI:136912"/>
        <dbReference type="ChEBI" id="CHEBI:140656"/>
        <dbReference type="ChEBI" id="CHEBI:140657"/>
        <dbReference type="ChEBI" id="CHEBI:140660"/>
        <dbReference type="EC" id="2.3.1.269"/>
    </reaction>
</comment>
<dbReference type="GO" id="GO:0042158">
    <property type="term" value="P:lipoprotein biosynthetic process"/>
    <property type="evidence" value="ECO:0007669"/>
    <property type="project" value="UniProtKB-UniRule"/>
</dbReference>
<evidence type="ECO:0000256" key="3">
    <source>
        <dbReference type="ARBA" id="ARBA00022475"/>
    </source>
</evidence>
<feature type="transmembrane region" description="Helical" evidence="9">
    <location>
        <begin position="178"/>
        <end position="198"/>
    </location>
</feature>
<keyword evidence="6 9" id="KW-1133">Transmembrane helix</keyword>
<evidence type="ECO:0000256" key="6">
    <source>
        <dbReference type="ARBA" id="ARBA00022989"/>
    </source>
</evidence>
<dbReference type="InterPro" id="IPR003010">
    <property type="entry name" value="C-N_Hydrolase"/>
</dbReference>
<proteinExistence type="inferred from homology"/>
<dbReference type="InterPro" id="IPR045378">
    <property type="entry name" value="LNT_N"/>
</dbReference>
<evidence type="ECO:0000256" key="9">
    <source>
        <dbReference type="HAMAP-Rule" id="MF_01148"/>
    </source>
</evidence>
<dbReference type="PROSITE" id="PS50263">
    <property type="entry name" value="CN_HYDROLASE"/>
    <property type="match status" value="1"/>
</dbReference>
<feature type="transmembrane region" description="Helical" evidence="9">
    <location>
        <begin position="76"/>
        <end position="99"/>
    </location>
</feature>
<accession>A0AAE3T9N9</accession>
<keyword evidence="3 9" id="KW-1003">Cell membrane</keyword>
<dbReference type="Proteomes" id="UP001220964">
    <property type="component" value="Unassembled WGS sequence"/>
</dbReference>
<dbReference type="AlphaFoldDB" id="A0AAE3T9N9"/>
<keyword evidence="12" id="KW-1185">Reference proteome</keyword>
<gene>
    <name evidence="9 11" type="primary">lnt</name>
    <name evidence="11" type="ORF">P1J78_18955</name>
</gene>
<evidence type="ECO:0000259" key="10">
    <source>
        <dbReference type="PROSITE" id="PS50263"/>
    </source>
</evidence>
<organism evidence="11 12">
    <name type="scientific">Psychromarinibacter sediminicola</name>
    <dbReference type="NCBI Taxonomy" id="3033385"/>
    <lineage>
        <taxon>Bacteria</taxon>
        <taxon>Pseudomonadati</taxon>
        <taxon>Pseudomonadota</taxon>
        <taxon>Alphaproteobacteria</taxon>
        <taxon>Rhodobacterales</taxon>
        <taxon>Paracoccaceae</taxon>
        <taxon>Psychromarinibacter</taxon>
    </lineage>
</organism>
<comment type="pathway">
    <text evidence="9">Protein modification; lipoprotein biosynthesis (N-acyl transfer).</text>
</comment>
<evidence type="ECO:0000256" key="4">
    <source>
        <dbReference type="ARBA" id="ARBA00022679"/>
    </source>
</evidence>
<reference evidence="11" key="1">
    <citation type="submission" date="2023-03" db="EMBL/GenBank/DDBJ databases">
        <title>Multiphase analysis and comparison of six strains from genera Psychromarinibacter, Lutimaribacter, and Maritimibacter, including a novel species: Psychromarinibacter sediminicola sp. nov.</title>
        <authorList>
            <person name="Wang Y.-H."/>
            <person name="Ye M.-Q."/>
            <person name="Du Z.-J."/>
        </authorList>
    </citation>
    <scope>NUCLEOTIDE SEQUENCE</scope>
    <source>
        <strain evidence="11">C21-152</strain>
    </source>
</reference>
<dbReference type="PANTHER" id="PTHR38686:SF1">
    <property type="entry name" value="APOLIPOPROTEIN N-ACYLTRANSFERASE"/>
    <property type="match status" value="1"/>
</dbReference>
<dbReference type="Pfam" id="PF20154">
    <property type="entry name" value="LNT_N"/>
    <property type="match status" value="1"/>
</dbReference>
<dbReference type="Pfam" id="PF00795">
    <property type="entry name" value="CN_hydrolase"/>
    <property type="match status" value="1"/>
</dbReference>
<dbReference type="RefSeq" id="WP_275568950.1">
    <property type="nucleotide sequence ID" value="NZ_JARGYC010000062.1"/>
</dbReference>
<dbReference type="NCBIfam" id="TIGR00546">
    <property type="entry name" value="lnt"/>
    <property type="match status" value="1"/>
</dbReference>
<comment type="similarity">
    <text evidence="2 9">Belongs to the CN hydrolase family. Apolipoprotein N-acyltransferase subfamily.</text>
</comment>
<dbReference type="PANTHER" id="PTHR38686">
    <property type="entry name" value="APOLIPOPROTEIN N-ACYLTRANSFERASE"/>
    <property type="match status" value="1"/>
</dbReference>
<dbReference type="InterPro" id="IPR004563">
    <property type="entry name" value="Apolipo_AcylTrfase"/>
</dbReference>
<name>A0AAE3T9N9_9RHOB</name>
<feature type="transmembrane region" description="Helical" evidence="9">
    <location>
        <begin position="149"/>
        <end position="171"/>
    </location>
</feature>
<dbReference type="GO" id="GO:0016410">
    <property type="term" value="F:N-acyltransferase activity"/>
    <property type="evidence" value="ECO:0007669"/>
    <property type="project" value="UniProtKB-UniRule"/>
</dbReference>